<dbReference type="PANTHER" id="PTHR23501:SF197">
    <property type="entry name" value="COMD"/>
    <property type="match status" value="1"/>
</dbReference>
<sequence length="502" mass="52121">MDTLVKEDESPDDTRGWSPRLILSLVSMMLLLELLAVSYSMVALAVPSVVAHYHTTQGAWLLTAFTLVTAVTSPILGKLADMYGKRKILLGCVVVSVLGSLISAIAPTYAVMILGRALTGFLGVCTFLSYSLIRDIFPRRTVALAVSVCTSGLGLIATVAPFLSGWLVDAYGFRGVFWFLTIGLVIFGALILLSTPETPVRLRSRVDILGAVLLGAGLAGVLIAISFGATWGWTNGITLIYLIGGIVLLLGWLGSAAIVSAPLVNLTVLRRRPVFLTAIGAGFCYGCSATVTIVLPVMVMTPAALGLGYGFGLSAKAVSMFQSPSCAASVVAGLVAGLLISRKARPRLVLAAGLLIFSVSFLLMAAMHDNKALLIVFMTAAGVGTGVGYAAVPNLLIEAVPSQLQATTASVVNVTQSIISSVLPLVVFTVLNNSFRAAIPAAVTHGAVLYTNSGFRTAFLIGAIAAAIGVGAALLIPRRIEQVRFAAAKAADDEGLGEPLTA</sequence>
<feature type="transmembrane region" description="Helical" evidence="6">
    <location>
        <begin position="142"/>
        <end position="163"/>
    </location>
</feature>
<feature type="domain" description="Major facilitator superfamily (MFS) profile" evidence="7">
    <location>
        <begin position="1"/>
        <end position="481"/>
    </location>
</feature>
<feature type="transmembrane region" description="Helical" evidence="6">
    <location>
        <begin position="320"/>
        <end position="341"/>
    </location>
</feature>
<dbReference type="Proteomes" id="UP001601992">
    <property type="component" value="Unassembled WGS sequence"/>
</dbReference>
<dbReference type="EMBL" id="JBIAQY010000002">
    <property type="protein sequence ID" value="MFF3567491.1"/>
    <property type="molecule type" value="Genomic_DNA"/>
</dbReference>
<evidence type="ECO:0000256" key="2">
    <source>
        <dbReference type="ARBA" id="ARBA00022448"/>
    </source>
</evidence>
<evidence type="ECO:0000256" key="4">
    <source>
        <dbReference type="ARBA" id="ARBA00022989"/>
    </source>
</evidence>
<feature type="transmembrane region" description="Helical" evidence="6">
    <location>
        <begin position="58"/>
        <end position="76"/>
    </location>
</feature>
<keyword evidence="2" id="KW-0813">Transport</keyword>
<dbReference type="Gene3D" id="1.20.1720.10">
    <property type="entry name" value="Multidrug resistance protein D"/>
    <property type="match status" value="1"/>
</dbReference>
<evidence type="ECO:0000259" key="7">
    <source>
        <dbReference type="PROSITE" id="PS50850"/>
    </source>
</evidence>
<evidence type="ECO:0000313" key="8">
    <source>
        <dbReference type="EMBL" id="MFF3567491.1"/>
    </source>
</evidence>
<evidence type="ECO:0000313" key="9">
    <source>
        <dbReference type="Proteomes" id="UP001601992"/>
    </source>
</evidence>
<keyword evidence="3 6" id="KW-0812">Transmembrane</keyword>
<dbReference type="RefSeq" id="WP_040825330.1">
    <property type="nucleotide sequence ID" value="NZ_JBIAQY010000002.1"/>
</dbReference>
<dbReference type="Gene3D" id="1.20.1250.20">
    <property type="entry name" value="MFS general substrate transporter like domains"/>
    <property type="match status" value="1"/>
</dbReference>
<dbReference type="PROSITE" id="PS50850">
    <property type="entry name" value="MFS"/>
    <property type="match status" value="1"/>
</dbReference>
<feature type="transmembrane region" description="Helical" evidence="6">
    <location>
        <begin position="206"/>
        <end position="233"/>
    </location>
</feature>
<feature type="transmembrane region" description="Helical" evidence="6">
    <location>
        <begin position="239"/>
        <end position="263"/>
    </location>
</feature>
<reference evidence="8 9" key="1">
    <citation type="submission" date="2024-10" db="EMBL/GenBank/DDBJ databases">
        <title>The Natural Products Discovery Center: Release of the First 8490 Sequenced Strains for Exploring Actinobacteria Biosynthetic Diversity.</title>
        <authorList>
            <person name="Kalkreuter E."/>
            <person name="Kautsar S.A."/>
            <person name="Yang D."/>
            <person name="Bader C.D."/>
            <person name="Teijaro C.N."/>
            <person name="Fluegel L."/>
            <person name="Davis C.M."/>
            <person name="Simpson J.R."/>
            <person name="Lauterbach L."/>
            <person name="Steele A.D."/>
            <person name="Gui C."/>
            <person name="Meng S."/>
            <person name="Li G."/>
            <person name="Viehrig K."/>
            <person name="Ye F."/>
            <person name="Su P."/>
            <person name="Kiefer A.F."/>
            <person name="Nichols A."/>
            <person name="Cepeda A.J."/>
            <person name="Yan W."/>
            <person name="Fan B."/>
            <person name="Jiang Y."/>
            <person name="Adhikari A."/>
            <person name="Zheng C.-J."/>
            <person name="Schuster L."/>
            <person name="Cowan T.M."/>
            <person name="Smanski M.J."/>
            <person name="Chevrette M.G."/>
            <person name="De Carvalho L.P.S."/>
            <person name="Shen B."/>
        </authorList>
    </citation>
    <scope>NUCLEOTIDE SEQUENCE [LARGE SCALE GENOMIC DNA]</scope>
    <source>
        <strain evidence="8 9">NPDC002593</strain>
    </source>
</reference>
<dbReference type="InterPro" id="IPR011701">
    <property type="entry name" value="MFS"/>
</dbReference>
<protein>
    <submittedName>
        <fullName evidence="8">MFS transporter</fullName>
    </submittedName>
</protein>
<dbReference type="Pfam" id="PF07690">
    <property type="entry name" value="MFS_1"/>
    <property type="match status" value="1"/>
</dbReference>
<feature type="transmembrane region" description="Helical" evidence="6">
    <location>
        <begin position="113"/>
        <end position="133"/>
    </location>
</feature>
<feature type="transmembrane region" description="Helical" evidence="6">
    <location>
        <begin position="348"/>
        <end position="367"/>
    </location>
</feature>
<accession>A0ABW6RU14</accession>
<feature type="transmembrane region" description="Helical" evidence="6">
    <location>
        <begin position="458"/>
        <end position="476"/>
    </location>
</feature>
<evidence type="ECO:0000256" key="6">
    <source>
        <dbReference type="SAM" id="Phobius"/>
    </source>
</evidence>
<evidence type="ECO:0000256" key="1">
    <source>
        <dbReference type="ARBA" id="ARBA00004651"/>
    </source>
</evidence>
<dbReference type="InterPro" id="IPR036259">
    <property type="entry name" value="MFS_trans_sf"/>
</dbReference>
<evidence type="ECO:0000256" key="3">
    <source>
        <dbReference type="ARBA" id="ARBA00022692"/>
    </source>
</evidence>
<keyword evidence="5 6" id="KW-0472">Membrane</keyword>
<comment type="subcellular location">
    <subcellularLocation>
        <location evidence="1">Cell membrane</location>
        <topology evidence="1">Multi-pass membrane protein</topology>
    </subcellularLocation>
</comment>
<feature type="transmembrane region" description="Helical" evidence="6">
    <location>
        <begin position="175"/>
        <end position="194"/>
    </location>
</feature>
<dbReference type="InterPro" id="IPR020846">
    <property type="entry name" value="MFS_dom"/>
</dbReference>
<name>A0ABW6RU14_9NOCA</name>
<keyword evidence="4 6" id="KW-1133">Transmembrane helix</keyword>
<dbReference type="SUPFAM" id="SSF103473">
    <property type="entry name" value="MFS general substrate transporter"/>
    <property type="match status" value="2"/>
</dbReference>
<comment type="caution">
    <text evidence="8">The sequence shown here is derived from an EMBL/GenBank/DDBJ whole genome shotgun (WGS) entry which is preliminary data.</text>
</comment>
<organism evidence="8 9">
    <name type="scientific">Nocardia jiangxiensis</name>
    <dbReference type="NCBI Taxonomy" id="282685"/>
    <lineage>
        <taxon>Bacteria</taxon>
        <taxon>Bacillati</taxon>
        <taxon>Actinomycetota</taxon>
        <taxon>Actinomycetes</taxon>
        <taxon>Mycobacteriales</taxon>
        <taxon>Nocardiaceae</taxon>
        <taxon>Nocardia</taxon>
    </lineage>
</organism>
<feature type="transmembrane region" description="Helical" evidence="6">
    <location>
        <begin position="88"/>
        <end position="107"/>
    </location>
</feature>
<dbReference type="PANTHER" id="PTHR23501">
    <property type="entry name" value="MAJOR FACILITATOR SUPERFAMILY"/>
    <property type="match status" value="1"/>
</dbReference>
<evidence type="ECO:0000256" key="5">
    <source>
        <dbReference type="ARBA" id="ARBA00023136"/>
    </source>
</evidence>
<feature type="transmembrane region" description="Helical" evidence="6">
    <location>
        <begin position="275"/>
        <end position="300"/>
    </location>
</feature>
<feature type="transmembrane region" description="Helical" evidence="6">
    <location>
        <begin position="373"/>
        <end position="397"/>
    </location>
</feature>
<keyword evidence="9" id="KW-1185">Reference proteome</keyword>
<feature type="transmembrane region" description="Helical" evidence="6">
    <location>
        <begin position="21"/>
        <end position="46"/>
    </location>
</feature>
<gene>
    <name evidence="8" type="ORF">ACFYXQ_06875</name>
</gene>
<proteinExistence type="predicted"/>
<feature type="transmembrane region" description="Helical" evidence="6">
    <location>
        <begin position="409"/>
        <end position="431"/>
    </location>
</feature>